<evidence type="ECO:0000313" key="2">
    <source>
        <dbReference type="Proteomes" id="UP000738402"/>
    </source>
</evidence>
<protein>
    <submittedName>
        <fullName evidence="1">Uncharacterized protein</fullName>
    </submittedName>
</protein>
<reference evidence="1" key="1">
    <citation type="journal article" date="2021" name="G3 (Bethesda)">
        <title>Genomic diversity, chromosomal rearrangements, and interspecies hybridization in the ogataea polymorpha species complex.</title>
        <authorList>
            <person name="Hanson S.J."/>
            <person name="Cinneide E.O."/>
            <person name="Salzberg L.I."/>
            <person name="Wolfe K.H."/>
            <person name="McGowan J."/>
            <person name="Fitzpatrick D.A."/>
            <person name="Matlin K."/>
        </authorList>
    </citation>
    <scope>NUCLEOTIDE SEQUENCE</scope>
    <source>
        <strain evidence="1">83-405-1</strain>
    </source>
</reference>
<gene>
    <name evidence="1" type="ORF">KL933_004158</name>
</gene>
<dbReference type="EMBL" id="JAHLUH010000012">
    <property type="protein sequence ID" value="KAG7725592.1"/>
    <property type="molecule type" value="Genomic_DNA"/>
</dbReference>
<dbReference type="AlphaFoldDB" id="A0AAN6D2U7"/>
<dbReference type="Proteomes" id="UP000738402">
    <property type="component" value="Unassembled WGS sequence"/>
</dbReference>
<sequence>MWGSSPPRKRHVEDVSWNAEPNTTVAPFCTSNFDPSLTGYRSGLLRKNARGSISLLVRVAVDVCGPDDLLLARARLGLAVVEALVRVDQLGQALDVRDRRPRHVSDGDDLEQRVGGERRHVGGRGLCGRHKRGQQVFDGIAPGFRQVQGPESLHREGSYHEIFSA</sequence>
<evidence type="ECO:0000313" key="1">
    <source>
        <dbReference type="EMBL" id="KAG7725592.1"/>
    </source>
</evidence>
<name>A0AAN6D2U7_9ASCO</name>
<organism evidence="1 2">
    <name type="scientific">Ogataea haglerorum</name>
    <dbReference type="NCBI Taxonomy" id="1937702"/>
    <lineage>
        <taxon>Eukaryota</taxon>
        <taxon>Fungi</taxon>
        <taxon>Dikarya</taxon>
        <taxon>Ascomycota</taxon>
        <taxon>Saccharomycotina</taxon>
        <taxon>Pichiomycetes</taxon>
        <taxon>Pichiales</taxon>
        <taxon>Pichiaceae</taxon>
        <taxon>Ogataea</taxon>
    </lineage>
</organism>
<comment type="caution">
    <text evidence="1">The sequence shown here is derived from an EMBL/GenBank/DDBJ whole genome shotgun (WGS) entry which is preliminary data.</text>
</comment>
<accession>A0AAN6D2U7</accession>
<proteinExistence type="predicted"/>